<evidence type="ECO:0000313" key="2">
    <source>
        <dbReference type="EMBL" id="GGY39262.1"/>
    </source>
</evidence>
<comment type="caution">
    <text evidence="2">The sequence shown here is derived from an EMBL/GenBank/DDBJ whole genome shotgun (WGS) entry which is preliminary data.</text>
</comment>
<gene>
    <name evidence="2" type="ORF">GCM10010326_36670</name>
</gene>
<proteinExistence type="predicted"/>
<dbReference type="EMBL" id="BMUU01000005">
    <property type="protein sequence ID" value="GGY39262.1"/>
    <property type="molecule type" value="Genomic_DNA"/>
</dbReference>
<feature type="region of interest" description="Disordered" evidence="1">
    <location>
        <begin position="89"/>
        <end position="118"/>
    </location>
</feature>
<dbReference type="Proteomes" id="UP000600946">
    <property type="component" value="Unassembled WGS sequence"/>
</dbReference>
<reference evidence="3" key="1">
    <citation type="journal article" date="2019" name="Int. J. Syst. Evol. Microbiol.">
        <title>The Global Catalogue of Microorganisms (GCM) 10K type strain sequencing project: providing services to taxonomists for standard genome sequencing and annotation.</title>
        <authorList>
            <consortium name="The Broad Institute Genomics Platform"/>
            <consortium name="The Broad Institute Genome Sequencing Center for Infectious Disease"/>
            <person name="Wu L."/>
            <person name="Ma J."/>
        </authorList>
    </citation>
    <scope>NUCLEOTIDE SEQUENCE [LARGE SCALE GENOMIC DNA]</scope>
    <source>
        <strain evidence="3">JCM 4594</strain>
    </source>
</reference>
<evidence type="ECO:0000313" key="3">
    <source>
        <dbReference type="Proteomes" id="UP000600946"/>
    </source>
</evidence>
<evidence type="ECO:0000256" key="1">
    <source>
        <dbReference type="SAM" id="MobiDB-lite"/>
    </source>
</evidence>
<name>A0ABQ3AB85_9ACTN</name>
<feature type="region of interest" description="Disordered" evidence="1">
    <location>
        <begin position="42"/>
        <end position="63"/>
    </location>
</feature>
<keyword evidence="3" id="KW-1185">Reference proteome</keyword>
<feature type="compositionally biased region" description="Basic and acidic residues" evidence="1">
    <location>
        <begin position="109"/>
        <end position="118"/>
    </location>
</feature>
<feature type="region of interest" description="Disordered" evidence="1">
    <location>
        <begin position="1"/>
        <end position="27"/>
    </location>
</feature>
<accession>A0ABQ3AB85</accession>
<organism evidence="2 3">
    <name type="scientific">Streptomyces xanthochromogenes</name>
    <dbReference type="NCBI Taxonomy" id="67384"/>
    <lineage>
        <taxon>Bacteria</taxon>
        <taxon>Bacillati</taxon>
        <taxon>Actinomycetota</taxon>
        <taxon>Actinomycetes</taxon>
        <taxon>Kitasatosporales</taxon>
        <taxon>Streptomycetaceae</taxon>
        <taxon>Streptomyces</taxon>
    </lineage>
</organism>
<feature type="compositionally biased region" description="Low complexity" evidence="1">
    <location>
        <begin position="42"/>
        <end position="52"/>
    </location>
</feature>
<protein>
    <submittedName>
        <fullName evidence="2">Uncharacterized protein</fullName>
    </submittedName>
</protein>
<sequence>MPPSTRKGAAPVPHGGCRTARDRRQPGGVLRGAREVAHGPLGSAVAGSAAGPPGLPGRGPRGQSLSVVVESPCVTVARWGMHPVCMFEGERSSQRAGGGYDKASGRTRLRGERARPDT</sequence>